<comment type="caution">
    <text evidence="1">The sequence shown here is derived from an EMBL/GenBank/DDBJ whole genome shotgun (WGS) entry which is preliminary data.</text>
</comment>
<keyword evidence="2" id="KW-1185">Reference proteome</keyword>
<evidence type="ECO:0000313" key="2">
    <source>
        <dbReference type="Proteomes" id="UP000317243"/>
    </source>
</evidence>
<gene>
    <name evidence="1" type="ORF">KOR42_41530</name>
</gene>
<dbReference type="EMBL" id="SIHI01000023">
    <property type="protein sequence ID" value="TWT47155.1"/>
    <property type="molecule type" value="Genomic_DNA"/>
</dbReference>
<accession>A0A5C5WAG6</accession>
<reference evidence="1 2" key="1">
    <citation type="submission" date="2019-02" db="EMBL/GenBank/DDBJ databases">
        <title>Deep-cultivation of Planctomycetes and their phenomic and genomic characterization uncovers novel biology.</title>
        <authorList>
            <person name="Wiegand S."/>
            <person name="Jogler M."/>
            <person name="Boedeker C."/>
            <person name="Pinto D."/>
            <person name="Vollmers J."/>
            <person name="Rivas-Marin E."/>
            <person name="Kohn T."/>
            <person name="Peeters S.H."/>
            <person name="Heuer A."/>
            <person name="Rast P."/>
            <person name="Oberbeckmann S."/>
            <person name="Bunk B."/>
            <person name="Jeske O."/>
            <person name="Meyerdierks A."/>
            <person name="Storesund J.E."/>
            <person name="Kallscheuer N."/>
            <person name="Luecker S."/>
            <person name="Lage O.M."/>
            <person name="Pohl T."/>
            <person name="Merkel B.J."/>
            <person name="Hornburger P."/>
            <person name="Mueller R.-W."/>
            <person name="Bruemmer F."/>
            <person name="Labrenz M."/>
            <person name="Spormann A.M."/>
            <person name="Op Den Camp H."/>
            <person name="Overmann J."/>
            <person name="Amann R."/>
            <person name="Jetten M.S.M."/>
            <person name="Mascher T."/>
            <person name="Medema M.H."/>
            <person name="Devos D.P."/>
            <person name="Kaster A.-K."/>
            <person name="Ovreas L."/>
            <person name="Rohde M."/>
            <person name="Galperin M.Y."/>
            <person name="Jogler C."/>
        </authorList>
    </citation>
    <scope>NUCLEOTIDE SEQUENCE [LARGE SCALE GENOMIC DNA]</scope>
    <source>
        <strain evidence="1 2">KOR42</strain>
    </source>
</reference>
<name>A0A5C5WAG6_9PLAN</name>
<proteinExistence type="predicted"/>
<organism evidence="1 2">
    <name type="scientific">Thalassoglobus neptunius</name>
    <dbReference type="NCBI Taxonomy" id="1938619"/>
    <lineage>
        <taxon>Bacteria</taxon>
        <taxon>Pseudomonadati</taxon>
        <taxon>Planctomycetota</taxon>
        <taxon>Planctomycetia</taxon>
        <taxon>Planctomycetales</taxon>
        <taxon>Planctomycetaceae</taxon>
        <taxon>Thalassoglobus</taxon>
    </lineage>
</organism>
<protein>
    <recommendedName>
        <fullName evidence="3">Tyr recombinase domain-containing protein</fullName>
    </recommendedName>
</protein>
<evidence type="ECO:0000313" key="1">
    <source>
        <dbReference type="EMBL" id="TWT47155.1"/>
    </source>
</evidence>
<dbReference type="AlphaFoldDB" id="A0A5C5WAG6"/>
<dbReference type="Proteomes" id="UP000317243">
    <property type="component" value="Unassembled WGS sequence"/>
</dbReference>
<sequence>MKMPKILQATMGPIENRLALDVLYILDFIAKLSSIQGTEFEESNMTAIALKKPTFQELLSHKDVRTTMIYTHVLNRGGRGVRSPADGLTRDPVE</sequence>
<evidence type="ECO:0008006" key="3">
    <source>
        <dbReference type="Google" id="ProtNLM"/>
    </source>
</evidence>